<dbReference type="Gene3D" id="3.40.190.10">
    <property type="entry name" value="Periplasmic binding protein-like II"/>
    <property type="match status" value="2"/>
</dbReference>
<dbReference type="PROSITE" id="PS51408">
    <property type="entry name" value="TRANSFERRIN_LIKE_4"/>
    <property type="match status" value="1"/>
</dbReference>
<evidence type="ECO:0000256" key="1">
    <source>
        <dbReference type="SAM" id="SignalP"/>
    </source>
</evidence>
<comment type="caution">
    <text evidence="3">The sequence shown here is derived from an EMBL/GenBank/DDBJ whole genome shotgun (WGS) entry which is preliminary data.</text>
</comment>
<feature type="chain" id="PRO_5035323233" evidence="1">
    <location>
        <begin position="19"/>
        <end position="703"/>
    </location>
</feature>
<reference evidence="3" key="1">
    <citation type="submission" date="2021-09" db="EMBL/GenBank/DDBJ databases">
        <authorList>
            <person name="Martin H S."/>
        </authorList>
    </citation>
    <scope>NUCLEOTIDE SEQUENCE</scope>
</reference>
<keyword evidence="4" id="KW-1185">Reference proteome</keyword>
<dbReference type="Proteomes" id="UP000789524">
    <property type="component" value="Unassembled WGS sequence"/>
</dbReference>
<sequence>MSWRQVIFTIAVVAGVTAQNDVRVCVPELFAPYCDGLQSLGSPVVCDGVGSSDECLARLNNGSSDFGVFSDEDMVLMAHSQPDENRVVASVRDVLRKDGYSFEAVSVVPASHTGGVESLRGMKYCHPGLDDSEPSWSPRVKKTLERAVAIIDSCPDVELEVQTLSSFFKSACRPGPWSDDDNVDADLKSRFSNLCALCGQNAKCSKYTINMGPNINNVDNNNRHIQALECMRSNDNNTFAYVAWQHVRTYFNIRNPRIRASYSLLCADGSLRPLTLEATLSNVSPCSFVKQPWGAIVASTARASQVSSAIKSWWPSGSNPGGDTWQSVMYTALIGSFPNVVYFEDDLPTPGSYIQIRVCVPELFAPYCDRLQSLGSPVVCDGVGSSDECLARLNNGSSDFGVFSDEDMVLMAHRQPDENRVVASVRDVLRKDGYSFEAVSVVPASHTGGVESLRGMKYCHPGLDDSEPSWSPRVKKTLERAVAIIDSCPDVELEVQTLSSFFKSACRPGPWSDDDNVDADLKSRFSNLCALCGQNAKCSKYTINMGPNINNVDNNNRHIQALECMRSNDNNTFAYVAWQHVRTYFNIRNPRIRASYSLLCADGSLRPLTLEATLSNVAPCSFVKQPWGAIVASTAKASQVSSAIKSWWPSGSNPGGDTWQSVMYTALIGSFPNVVYFEDDLPTPGSYIQNGNFTTIDDSSSCM</sequence>
<feature type="domain" description="Transferrin-like" evidence="2">
    <location>
        <begin position="356"/>
        <end position="701"/>
    </location>
</feature>
<gene>
    <name evidence="3" type="ORF">DCHRY22_LOCUS10753</name>
</gene>
<name>A0A8J2QY67_9NEOP</name>
<dbReference type="SMART" id="SM00094">
    <property type="entry name" value="TR_FER"/>
    <property type="match status" value="1"/>
</dbReference>
<dbReference type="EMBL" id="CAKASE010000072">
    <property type="protein sequence ID" value="CAG9574093.1"/>
    <property type="molecule type" value="Genomic_DNA"/>
</dbReference>
<dbReference type="SUPFAM" id="SSF53850">
    <property type="entry name" value="Periplasmic binding protein-like II"/>
    <property type="match status" value="2"/>
</dbReference>
<dbReference type="OrthoDB" id="8183540at2759"/>
<dbReference type="Pfam" id="PF00405">
    <property type="entry name" value="Transferrin"/>
    <property type="match status" value="2"/>
</dbReference>
<dbReference type="InterPro" id="IPR001156">
    <property type="entry name" value="Transferrin-like_dom"/>
</dbReference>
<organism evidence="3 4">
    <name type="scientific">Danaus chrysippus</name>
    <name type="common">African queen</name>
    <dbReference type="NCBI Taxonomy" id="151541"/>
    <lineage>
        <taxon>Eukaryota</taxon>
        <taxon>Metazoa</taxon>
        <taxon>Ecdysozoa</taxon>
        <taxon>Arthropoda</taxon>
        <taxon>Hexapoda</taxon>
        <taxon>Insecta</taxon>
        <taxon>Pterygota</taxon>
        <taxon>Neoptera</taxon>
        <taxon>Endopterygota</taxon>
        <taxon>Lepidoptera</taxon>
        <taxon>Glossata</taxon>
        <taxon>Ditrysia</taxon>
        <taxon>Papilionoidea</taxon>
        <taxon>Nymphalidae</taxon>
        <taxon>Danainae</taxon>
        <taxon>Danaini</taxon>
        <taxon>Danaina</taxon>
        <taxon>Danaus</taxon>
        <taxon>Anosia</taxon>
    </lineage>
</organism>
<evidence type="ECO:0000313" key="4">
    <source>
        <dbReference type="Proteomes" id="UP000789524"/>
    </source>
</evidence>
<proteinExistence type="predicted"/>
<feature type="signal peptide" evidence="1">
    <location>
        <begin position="1"/>
        <end position="18"/>
    </location>
</feature>
<evidence type="ECO:0000313" key="3">
    <source>
        <dbReference type="EMBL" id="CAG9574093.1"/>
    </source>
</evidence>
<dbReference type="AlphaFoldDB" id="A0A8J2QY67"/>
<keyword evidence="1" id="KW-0732">Signal</keyword>
<evidence type="ECO:0000259" key="2">
    <source>
        <dbReference type="PROSITE" id="PS51408"/>
    </source>
</evidence>
<accession>A0A8J2QY67</accession>
<protein>
    <submittedName>
        <fullName evidence="3">(African queen) hypothetical protein</fullName>
    </submittedName>
</protein>